<dbReference type="PROSITE" id="PS00572">
    <property type="entry name" value="GLYCOSYL_HYDROL_F1_1"/>
    <property type="match status" value="1"/>
</dbReference>
<dbReference type="AlphaFoldDB" id="X1J420"/>
<dbReference type="GO" id="GO:0005975">
    <property type="term" value="P:carbohydrate metabolic process"/>
    <property type="evidence" value="ECO:0007669"/>
    <property type="project" value="InterPro"/>
</dbReference>
<comment type="caution">
    <text evidence="1">The sequence shown here is derived from an EMBL/GenBank/DDBJ whole genome shotgun (WGS) entry which is preliminary data.</text>
</comment>
<proteinExistence type="predicted"/>
<gene>
    <name evidence="1" type="ORF">S03H2_51409</name>
</gene>
<dbReference type="InterPro" id="IPR018120">
    <property type="entry name" value="Glyco_hydro_1_AS"/>
</dbReference>
<name>X1J420_9ZZZZ</name>
<sequence>ESLYDLIIRLRKEYTRIPIYITENGAAFNDRITKGWERYMTINV</sequence>
<accession>X1J420</accession>
<organism evidence="1">
    <name type="scientific">marine sediment metagenome</name>
    <dbReference type="NCBI Taxonomy" id="412755"/>
    <lineage>
        <taxon>unclassified sequences</taxon>
        <taxon>metagenomes</taxon>
        <taxon>ecological metagenomes</taxon>
    </lineage>
</organism>
<dbReference type="SUPFAM" id="SSF51445">
    <property type="entry name" value="(Trans)glycosidases"/>
    <property type="match status" value="1"/>
</dbReference>
<dbReference type="EMBL" id="BARU01032612">
    <property type="protein sequence ID" value="GAH73084.1"/>
    <property type="molecule type" value="Genomic_DNA"/>
</dbReference>
<protein>
    <submittedName>
        <fullName evidence="1">Uncharacterized protein</fullName>
    </submittedName>
</protein>
<dbReference type="GO" id="GO:0004553">
    <property type="term" value="F:hydrolase activity, hydrolyzing O-glycosyl compounds"/>
    <property type="evidence" value="ECO:0007669"/>
    <property type="project" value="InterPro"/>
</dbReference>
<evidence type="ECO:0000313" key="1">
    <source>
        <dbReference type="EMBL" id="GAH73084.1"/>
    </source>
</evidence>
<feature type="non-terminal residue" evidence="1">
    <location>
        <position position="1"/>
    </location>
</feature>
<dbReference type="InterPro" id="IPR017853">
    <property type="entry name" value="GH"/>
</dbReference>
<dbReference type="InterPro" id="IPR001360">
    <property type="entry name" value="Glyco_hydro_1"/>
</dbReference>
<dbReference type="Pfam" id="PF00232">
    <property type="entry name" value="Glyco_hydro_1"/>
    <property type="match status" value="1"/>
</dbReference>
<reference evidence="1" key="1">
    <citation type="journal article" date="2014" name="Front. Microbiol.">
        <title>High frequency of phylogenetically diverse reductive dehalogenase-homologous genes in deep subseafloor sedimentary metagenomes.</title>
        <authorList>
            <person name="Kawai M."/>
            <person name="Futagami T."/>
            <person name="Toyoda A."/>
            <person name="Takaki Y."/>
            <person name="Nishi S."/>
            <person name="Hori S."/>
            <person name="Arai W."/>
            <person name="Tsubouchi T."/>
            <person name="Morono Y."/>
            <person name="Uchiyama I."/>
            <person name="Ito T."/>
            <person name="Fujiyama A."/>
            <person name="Inagaki F."/>
            <person name="Takami H."/>
        </authorList>
    </citation>
    <scope>NUCLEOTIDE SEQUENCE</scope>
    <source>
        <strain evidence="1">Expedition CK06-06</strain>
    </source>
</reference>